<dbReference type="Proteomes" id="UP000515512">
    <property type="component" value="Chromosome"/>
</dbReference>
<dbReference type="RefSeq" id="WP_181584722.1">
    <property type="nucleotide sequence ID" value="NZ_CP059399.1"/>
</dbReference>
<dbReference type="SUPFAM" id="SSF54637">
    <property type="entry name" value="Thioesterase/thiol ester dehydrase-isomerase"/>
    <property type="match status" value="1"/>
</dbReference>
<evidence type="ECO:0000256" key="1">
    <source>
        <dbReference type="ARBA" id="ARBA00005254"/>
    </source>
</evidence>
<dbReference type="InterPro" id="IPR029069">
    <property type="entry name" value="HotDog_dom_sf"/>
</dbReference>
<gene>
    <name evidence="3" type="ORF">H0264_16165</name>
</gene>
<dbReference type="PANTHER" id="PTHR42993">
    <property type="entry name" value="MAOC-LIKE DEHYDRATASE DOMAIN-CONTAINING PROTEIN"/>
    <property type="match status" value="1"/>
</dbReference>
<dbReference type="AlphaFoldDB" id="A0A7D6ZGZ4"/>
<evidence type="ECO:0000313" key="3">
    <source>
        <dbReference type="EMBL" id="QLY33558.1"/>
    </source>
</evidence>
<accession>A0A7D6ZGZ4</accession>
<dbReference type="CDD" id="cd03450">
    <property type="entry name" value="NodN"/>
    <property type="match status" value="1"/>
</dbReference>
<feature type="domain" description="MaoC-like" evidence="2">
    <location>
        <begin position="14"/>
        <end position="131"/>
    </location>
</feature>
<protein>
    <submittedName>
        <fullName evidence="3">MaoC family dehydratase</fullName>
    </submittedName>
</protein>
<sequence length="152" mass="16258">MSPVDFADFEALKAAVGTEIGVSEWITIDQGRIDTFADATDDHQWIHVDAERAAAGPYGKTIAHGFLTLSLIVPMTAQVLKVSCARMAINYGLDRVRFITPVTVGSRIRGRVTLDTVTDIPGGVQTERTVTVEIEGAAKPACVAVGIARYLA</sequence>
<dbReference type="PANTHER" id="PTHR42993:SF1">
    <property type="entry name" value="MAOC-LIKE DEHYDRATASE DOMAIN-CONTAINING PROTEIN"/>
    <property type="match status" value="1"/>
</dbReference>
<comment type="similarity">
    <text evidence="1">Belongs to the enoyl-CoA hydratase/isomerase family.</text>
</comment>
<dbReference type="Gene3D" id="3.10.129.10">
    <property type="entry name" value="Hotdog Thioesterase"/>
    <property type="match status" value="1"/>
</dbReference>
<proteinExistence type="inferred from homology"/>
<organism evidence="3 4">
    <name type="scientific">Nocardia huaxiensis</name>
    <dbReference type="NCBI Taxonomy" id="2755382"/>
    <lineage>
        <taxon>Bacteria</taxon>
        <taxon>Bacillati</taxon>
        <taxon>Actinomycetota</taxon>
        <taxon>Actinomycetes</taxon>
        <taxon>Mycobacteriales</taxon>
        <taxon>Nocardiaceae</taxon>
        <taxon>Nocardia</taxon>
    </lineage>
</organism>
<keyword evidence="4" id="KW-1185">Reference proteome</keyword>
<dbReference type="KEGG" id="nhu:H0264_16165"/>
<dbReference type="InterPro" id="IPR002539">
    <property type="entry name" value="MaoC-like_dom"/>
</dbReference>
<name>A0A7D6ZGZ4_9NOCA</name>
<evidence type="ECO:0000313" key="4">
    <source>
        <dbReference type="Proteomes" id="UP000515512"/>
    </source>
</evidence>
<dbReference type="Pfam" id="PF01575">
    <property type="entry name" value="MaoC_dehydratas"/>
    <property type="match status" value="1"/>
</dbReference>
<dbReference type="EMBL" id="CP059399">
    <property type="protein sequence ID" value="QLY33558.1"/>
    <property type="molecule type" value="Genomic_DNA"/>
</dbReference>
<dbReference type="InterPro" id="IPR039375">
    <property type="entry name" value="NodN-like"/>
</dbReference>
<evidence type="ECO:0000259" key="2">
    <source>
        <dbReference type="Pfam" id="PF01575"/>
    </source>
</evidence>
<reference evidence="3 4" key="1">
    <citation type="submission" date="2020-07" db="EMBL/GenBank/DDBJ databases">
        <authorList>
            <person name="Zhuang K."/>
            <person name="Ran Y."/>
        </authorList>
    </citation>
    <scope>NUCLEOTIDE SEQUENCE [LARGE SCALE GENOMIC DNA]</scope>
    <source>
        <strain evidence="3 4">WCH-YHL-001</strain>
    </source>
</reference>